<accession>A0A0V0S6P2</accession>
<keyword evidence="2" id="KW-1185">Reference proteome</keyword>
<dbReference type="Proteomes" id="UP000054630">
    <property type="component" value="Unassembled WGS sequence"/>
</dbReference>
<dbReference type="EMBL" id="JYDL01000031">
    <property type="protein sequence ID" value="KRX22413.1"/>
    <property type="molecule type" value="Genomic_DNA"/>
</dbReference>
<organism evidence="1 2">
    <name type="scientific">Trichinella nelsoni</name>
    <dbReference type="NCBI Taxonomy" id="6336"/>
    <lineage>
        <taxon>Eukaryota</taxon>
        <taxon>Metazoa</taxon>
        <taxon>Ecdysozoa</taxon>
        <taxon>Nematoda</taxon>
        <taxon>Enoplea</taxon>
        <taxon>Dorylaimia</taxon>
        <taxon>Trichinellida</taxon>
        <taxon>Trichinellidae</taxon>
        <taxon>Trichinella</taxon>
    </lineage>
</organism>
<name>A0A0V0S6P2_9BILA</name>
<sequence length="81" mass="9453">MYSSGNVASSAYALRNTQYADSLKKNIHRKHNDFKQKTHTVLSFSGYMRSLWSRMVAFLFGIQRISGYMFCNSSYYFTVQN</sequence>
<comment type="caution">
    <text evidence="1">The sequence shown here is derived from an EMBL/GenBank/DDBJ whole genome shotgun (WGS) entry which is preliminary data.</text>
</comment>
<dbReference type="AlphaFoldDB" id="A0A0V0S6P2"/>
<protein>
    <submittedName>
        <fullName evidence="1">Uncharacterized protein</fullName>
    </submittedName>
</protein>
<reference evidence="1 2" key="1">
    <citation type="submission" date="2015-01" db="EMBL/GenBank/DDBJ databases">
        <title>Evolution of Trichinella species and genotypes.</title>
        <authorList>
            <person name="Korhonen P.K."/>
            <person name="Edoardo P."/>
            <person name="Giuseppe L.R."/>
            <person name="Gasser R.B."/>
        </authorList>
    </citation>
    <scope>NUCLEOTIDE SEQUENCE [LARGE SCALE GENOMIC DNA]</scope>
    <source>
        <strain evidence="1">ISS37</strain>
    </source>
</reference>
<evidence type="ECO:0000313" key="1">
    <source>
        <dbReference type="EMBL" id="KRX22413.1"/>
    </source>
</evidence>
<evidence type="ECO:0000313" key="2">
    <source>
        <dbReference type="Proteomes" id="UP000054630"/>
    </source>
</evidence>
<gene>
    <name evidence="1" type="ORF">T07_9781</name>
</gene>
<proteinExistence type="predicted"/>